<evidence type="ECO:0000313" key="2">
    <source>
        <dbReference type="EMBL" id="CAA9305115.1"/>
    </source>
</evidence>
<evidence type="ECO:0000256" key="1">
    <source>
        <dbReference type="SAM" id="MobiDB-lite"/>
    </source>
</evidence>
<gene>
    <name evidence="2" type="ORF">AVDCRST_MAG68-763</name>
</gene>
<feature type="region of interest" description="Disordered" evidence="1">
    <location>
        <begin position="1"/>
        <end position="49"/>
    </location>
</feature>
<organism evidence="2">
    <name type="scientific">uncultured Gemmatimonadota bacterium</name>
    <dbReference type="NCBI Taxonomy" id="203437"/>
    <lineage>
        <taxon>Bacteria</taxon>
        <taxon>Pseudomonadati</taxon>
        <taxon>Gemmatimonadota</taxon>
        <taxon>environmental samples</taxon>
    </lineage>
</organism>
<dbReference type="EMBL" id="CADCTW010000043">
    <property type="protein sequence ID" value="CAA9305115.1"/>
    <property type="molecule type" value="Genomic_DNA"/>
</dbReference>
<feature type="non-terminal residue" evidence="2">
    <location>
        <position position="49"/>
    </location>
</feature>
<protein>
    <submittedName>
        <fullName evidence="2">Uncharacterized protein</fullName>
    </submittedName>
</protein>
<feature type="compositionally biased region" description="Basic and acidic residues" evidence="1">
    <location>
        <begin position="21"/>
        <end position="32"/>
    </location>
</feature>
<sequence length="49" mass="5295">EPDRRPAAGSVHSARAGAAGRVEHTDAPAEHRRLQRFPPGRGRAGQDRL</sequence>
<feature type="non-terminal residue" evidence="2">
    <location>
        <position position="1"/>
    </location>
</feature>
<proteinExistence type="predicted"/>
<dbReference type="AlphaFoldDB" id="A0A6J4KG72"/>
<accession>A0A6J4KG72</accession>
<reference evidence="2" key="1">
    <citation type="submission" date="2020-02" db="EMBL/GenBank/DDBJ databases">
        <authorList>
            <person name="Meier V. D."/>
        </authorList>
    </citation>
    <scope>NUCLEOTIDE SEQUENCE</scope>
    <source>
        <strain evidence="2">AVDCRST_MAG68</strain>
    </source>
</reference>
<name>A0A6J4KG72_9BACT</name>